<evidence type="ECO:0000313" key="17">
    <source>
        <dbReference type="Proteomes" id="UP000061362"/>
    </source>
</evidence>
<evidence type="ECO:0000313" key="16">
    <source>
        <dbReference type="Proteomes" id="UP000056255"/>
    </source>
</evidence>
<comment type="similarity">
    <text evidence="2 5">Belongs to the acyl-CoA dehydrogenase family.</text>
</comment>
<dbReference type="GO" id="GO:0050660">
    <property type="term" value="F:flavin adenine dinucleotide binding"/>
    <property type="evidence" value="ECO:0007669"/>
    <property type="project" value="InterPro"/>
</dbReference>
<evidence type="ECO:0000313" key="14">
    <source>
        <dbReference type="EMBL" id="AKV82415.1"/>
    </source>
</evidence>
<dbReference type="Proteomes" id="UP000068832">
    <property type="component" value="Chromosome"/>
</dbReference>
<evidence type="ECO:0000313" key="13">
    <source>
        <dbReference type="EMBL" id="AKV80173.1"/>
    </source>
</evidence>
<evidence type="ECO:0000256" key="5">
    <source>
        <dbReference type="RuleBase" id="RU362125"/>
    </source>
</evidence>
<evidence type="ECO:0000313" key="20">
    <source>
        <dbReference type="Proteomes" id="UP000068832"/>
    </source>
</evidence>
<proteinExistence type="inferred from homology"/>
<evidence type="ECO:0000256" key="1">
    <source>
        <dbReference type="ARBA" id="ARBA00001974"/>
    </source>
</evidence>
<evidence type="ECO:0000256" key="4">
    <source>
        <dbReference type="ARBA" id="ARBA00022827"/>
    </source>
</evidence>
<dbReference type="Pfam" id="PF02770">
    <property type="entry name" value="Acyl-CoA_dh_M"/>
    <property type="match status" value="1"/>
</dbReference>
<sequence length="387" mass="42645">MDFSFSEEESLFRENLREFLQKELRPLVGKIDREGIPREFVKKASSLGIWAMTASQDVGGQGAGFLLSTIASEEIARADFSMATAVYFLLESGWGYVLDRYGSKSLREAVLPKVISGDWFLGVASTEPTGGSDVAGIRTLATRRDRKFVLNGQKIYISGVLEAYNWGGGHLTLAKTNPEAGHRGISMFFVPTSTQGIEISKIENMGRMGISTGTMRYVNAEVPEGNLVGELNRGFYYAMDGFNHARVLVAGACIGAAEAILEMGLEYVKQREVFSTKLKDFEAIAFEAAELKTRLEMAKLLNYKAAWMMDREPNSDETAMLAAMSKLTAPQVAFDIAKSVMMWMGAYGYSKDALVEMGFRGIVSYLVGAEGAMNVMKLIISRRLFKD</sequence>
<dbReference type="PANTHER" id="PTHR43884">
    <property type="entry name" value="ACYL-COA DEHYDROGENASE"/>
    <property type="match status" value="1"/>
</dbReference>
<evidence type="ECO:0000313" key="9">
    <source>
        <dbReference type="EMBL" id="AIM26438.1"/>
    </source>
</evidence>
<dbReference type="InterPro" id="IPR013786">
    <property type="entry name" value="AcylCoA_DH/ox_N"/>
</dbReference>
<evidence type="ECO:0000259" key="6">
    <source>
        <dbReference type="Pfam" id="PF00441"/>
    </source>
</evidence>
<protein>
    <submittedName>
        <fullName evidence="9 10">Acyl-CoA dehydrogenase</fullName>
    </submittedName>
</protein>
<dbReference type="RefSeq" id="WP_011921419.1">
    <property type="nucleotide sequence ID" value="NZ_AP019770.1"/>
</dbReference>
<dbReference type="EMBL" id="CP012173">
    <property type="protein sequence ID" value="AKV75682.1"/>
    <property type="molecule type" value="Genomic_DNA"/>
</dbReference>
<dbReference type="OrthoDB" id="275197at2157"/>
<evidence type="ECO:0000256" key="3">
    <source>
        <dbReference type="ARBA" id="ARBA00022630"/>
    </source>
</evidence>
<name>A0A088E383_9CREN</name>
<dbReference type="EMBL" id="CP012174">
    <property type="protein sequence ID" value="AKV77928.1"/>
    <property type="molecule type" value="Genomic_DNA"/>
</dbReference>
<dbReference type="PANTHER" id="PTHR43884:SF37">
    <property type="entry name" value="ACYL-COA DEHYDROGENASE"/>
    <property type="match status" value="1"/>
</dbReference>
<evidence type="ECO:0000313" key="19">
    <source>
        <dbReference type="Proteomes" id="UP000062475"/>
    </source>
</evidence>
<organism evidence="9 15">
    <name type="scientific">Metallosphaera sedula</name>
    <dbReference type="NCBI Taxonomy" id="43687"/>
    <lineage>
        <taxon>Archaea</taxon>
        <taxon>Thermoproteota</taxon>
        <taxon>Thermoprotei</taxon>
        <taxon>Sulfolobales</taxon>
        <taxon>Sulfolobaceae</taxon>
        <taxon>Metallosphaera</taxon>
    </lineage>
</organism>
<dbReference type="CDD" id="cd00567">
    <property type="entry name" value="ACAD"/>
    <property type="match status" value="1"/>
</dbReference>
<dbReference type="Pfam" id="PF00441">
    <property type="entry name" value="Acyl-CoA_dh_1"/>
    <property type="match status" value="1"/>
</dbReference>
<gene>
    <name evidence="9" type="ORF">HA72_0274</name>
    <name evidence="10" type="ORF">MsedA_0285</name>
    <name evidence="11" type="ORF">MsedB_0285</name>
    <name evidence="12" type="ORF">MsedC_0284</name>
    <name evidence="13" type="ORF">MsedD_0285</name>
    <name evidence="14" type="ORF">MsedE_0285</name>
</gene>
<dbReference type="InterPro" id="IPR046373">
    <property type="entry name" value="Acyl-CoA_Oxase/DH_mid-dom_sf"/>
</dbReference>
<feature type="domain" description="Acyl-CoA oxidase/dehydrogenase middle" evidence="7">
    <location>
        <begin position="123"/>
        <end position="217"/>
    </location>
</feature>
<dbReference type="Gene3D" id="2.40.110.10">
    <property type="entry name" value="Butyryl-CoA Dehydrogenase, subunit A, domain 2"/>
    <property type="match status" value="1"/>
</dbReference>
<keyword evidence="3 5" id="KW-0285">Flavoprotein</keyword>
<dbReference type="InterPro" id="IPR036250">
    <property type="entry name" value="AcylCo_DH-like_C"/>
</dbReference>
<reference evidence="17 18" key="2">
    <citation type="journal article" date="2015" name="Genome Announc.">
        <title>Complete Genome Sequences of Evolved Arsenate-Resistant Metallosphaera sedula Strains.</title>
        <authorList>
            <person name="Ai C."/>
            <person name="McCarthy S."/>
            <person name="Schackwitz W."/>
            <person name="Martin J."/>
            <person name="Lipzen A."/>
            <person name="Blum P."/>
        </authorList>
    </citation>
    <scope>NUCLEOTIDE SEQUENCE [LARGE SCALE GENOMIC DNA]</scope>
    <source>
        <strain evidence="12 18">ARS120-1</strain>
        <strain evidence="13 17">ARS120-2</strain>
        <strain evidence="10 20">ARS50-1</strain>
        <strain evidence="11 19">ARS50-2</strain>
    </source>
</reference>
<dbReference type="Proteomes" id="UP000061362">
    <property type="component" value="Chromosome"/>
</dbReference>
<dbReference type="InterPro" id="IPR009100">
    <property type="entry name" value="AcylCoA_DH/oxidase_NM_dom_sf"/>
</dbReference>
<evidence type="ECO:0000259" key="8">
    <source>
        <dbReference type="Pfam" id="PF02771"/>
    </source>
</evidence>
<feature type="domain" description="Acyl-CoA dehydrogenase/oxidase N-terminal" evidence="8">
    <location>
        <begin position="6"/>
        <end position="118"/>
    </location>
</feature>
<dbReference type="Pfam" id="PF02771">
    <property type="entry name" value="Acyl-CoA_dh_N"/>
    <property type="match status" value="1"/>
</dbReference>
<dbReference type="Proteomes" id="UP000029084">
    <property type="component" value="Chromosome"/>
</dbReference>
<evidence type="ECO:0000313" key="18">
    <source>
        <dbReference type="Proteomes" id="UP000062398"/>
    </source>
</evidence>
<dbReference type="AlphaFoldDB" id="A0A088E383"/>
<keyword evidence="5" id="KW-0560">Oxidoreductase</keyword>
<dbReference type="Proteomes" id="UP000062475">
    <property type="component" value="Chromosome"/>
</dbReference>
<dbReference type="EMBL" id="CP008822">
    <property type="protein sequence ID" value="AIM26438.1"/>
    <property type="molecule type" value="Genomic_DNA"/>
</dbReference>
<dbReference type="EMBL" id="CP012176">
    <property type="protein sequence ID" value="AKV82415.1"/>
    <property type="molecule type" value="Genomic_DNA"/>
</dbReference>
<reference evidence="14 16" key="3">
    <citation type="submission" date="2015-07" db="EMBL/GenBank/DDBJ databases">
        <title>Physiological, transcriptional responses and genome re-sequencing of acid resistant extremely thermoacidophilic Metallosphaera sedula SARC-M1.</title>
        <authorList>
            <person name="Ai C."/>
            <person name="McCarthy S."/>
            <person name="Eckrich V."/>
            <person name="Rudrappa D."/>
            <person name="Qiu G."/>
            <person name="Blum P."/>
        </authorList>
    </citation>
    <scope>NUCLEOTIDE SEQUENCE [LARGE SCALE GENOMIC DNA]</scope>
    <source>
        <strain evidence="14 16">SARC-M1</strain>
    </source>
</reference>
<dbReference type="InterPro" id="IPR009075">
    <property type="entry name" value="AcylCo_DH/oxidase_C"/>
</dbReference>
<evidence type="ECO:0000259" key="7">
    <source>
        <dbReference type="Pfam" id="PF02770"/>
    </source>
</evidence>
<accession>A0A088E383</accession>
<dbReference type="Gene3D" id="1.10.540.10">
    <property type="entry name" value="Acyl-CoA dehydrogenase/oxidase, N-terminal domain"/>
    <property type="match status" value="1"/>
</dbReference>
<dbReference type="Proteomes" id="UP000056255">
    <property type="component" value="Chromosome"/>
</dbReference>
<dbReference type="InterPro" id="IPR006091">
    <property type="entry name" value="Acyl-CoA_Oxase/DH_mid-dom"/>
</dbReference>
<evidence type="ECO:0000256" key="2">
    <source>
        <dbReference type="ARBA" id="ARBA00009347"/>
    </source>
</evidence>
<dbReference type="GO" id="GO:0003995">
    <property type="term" value="F:acyl-CoA dehydrogenase activity"/>
    <property type="evidence" value="ECO:0007669"/>
    <property type="project" value="TreeGrafter"/>
</dbReference>
<dbReference type="EMBL" id="CP012175">
    <property type="protein sequence ID" value="AKV80173.1"/>
    <property type="molecule type" value="Genomic_DNA"/>
</dbReference>
<comment type="cofactor">
    <cofactor evidence="1 5">
        <name>FAD</name>
        <dbReference type="ChEBI" id="CHEBI:57692"/>
    </cofactor>
</comment>
<dbReference type="Gene3D" id="1.20.140.10">
    <property type="entry name" value="Butyryl-CoA Dehydrogenase, subunit A, domain 3"/>
    <property type="match status" value="1"/>
</dbReference>
<dbReference type="SUPFAM" id="SSF56645">
    <property type="entry name" value="Acyl-CoA dehydrogenase NM domain-like"/>
    <property type="match status" value="1"/>
</dbReference>
<dbReference type="GeneID" id="97614684"/>
<keyword evidence="4 5" id="KW-0274">FAD</keyword>
<evidence type="ECO:0000313" key="10">
    <source>
        <dbReference type="EMBL" id="AKV73439.1"/>
    </source>
</evidence>
<reference evidence="9 15" key="1">
    <citation type="journal article" date="2014" name="J. Bacteriol.">
        <title>Role of an Archaeal PitA Transporter in the Copper and Arsenic Resistance of Metallosphaera sedula, an Extreme Thermoacidophile.</title>
        <authorList>
            <person name="McCarthy S."/>
            <person name="Ai C."/>
            <person name="Wheaton G."/>
            <person name="Tevatia R."/>
            <person name="Eckrich V."/>
            <person name="Kelly R."/>
            <person name="Blum P."/>
        </authorList>
    </citation>
    <scope>NUCLEOTIDE SEQUENCE [LARGE SCALE GENOMIC DNA]</scope>
    <source>
        <strain evidence="9 15">CuR1</strain>
    </source>
</reference>
<dbReference type="InterPro" id="IPR037069">
    <property type="entry name" value="AcylCoA_DH/ox_N_sf"/>
</dbReference>
<feature type="domain" description="Acyl-CoA dehydrogenase/oxidase C-terminal" evidence="6">
    <location>
        <begin position="232"/>
        <end position="384"/>
    </location>
</feature>
<dbReference type="EMBL" id="CP012172">
    <property type="protein sequence ID" value="AKV73439.1"/>
    <property type="molecule type" value="Genomic_DNA"/>
</dbReference>
<evidence type="ECO:0000313" key="12">
    <source>
        <dbReference type="EMBL" id="AKV77928.1"/>
    </source>
</evidence>
<dbReference type="OMA" id="VMKWFGG"/>
<dbReference type="PATRIC" id="fig|43687.5.peg.279"/>
<dbReference type="Proteomes" id="UP000062398">
    <property type="component" value="Chromosome"/>
</dbReference>
<evidence type="ECO:0000313" key="11">
    <source>
        <dbReference type="EMBL" id="AKV75682.1"/>
    </source>
</evidence>
<evidence type="ECO:0000313" key="15">
    <source>
        <dbReference type="Proteomes" id="UP000029084"/>
    </source>
</evidence>
<dbReference type="SUPFAM" id="SSF47203">
    <property type="entry name" value="Acyl-CoA dehydrogenase C-terminal domain-like"/>
    <property type="match status" value="1"/>
</dbReference>